<evidence type="ECO:0000313" key="1">
    <source>
        <dbReference type="EMBL" id="QJA61522.1"/>
    </source>
</evidence>
<protein>
    <submittedName>
        <fullName evidence="1">Uncharacterized protein</fullName>
    </submittedName>
</protein>
<dbReference type="EMBL" id="MT142416">
    <property type="protein sequence ID" value="QJA80295.1"/>
    <property type="molecule type" value="Genomic_DNA"/>
</dbReference>
<proteinExistence type="predicted"/>
<gene>
    <name evidence="2" type="ORF">MM415A00747_0001</name>
    <name evidence="1" type="ORF">MM415B00927_0009</name>
</gene>
<name>A0A6M3IY45_9ZZZZ</name>
<accession>A0A6M3IY45</accession>
<reference evidence="1" key="1">
    <citation type="submission" date="2020-03" db="EMBL/GenBank/DDBJ databases">
        <title>The deep terrestrial virosphere.</title>
        <authorList>
            <person name="Holmfeldt K."/>
            <person name="Nilsson E."/>
            <person name="Simone D."/>
            <person name="Lopez-Fernandez M."/>
            <person name="Wu X."/>
            <person name="de Brujin I."/>
            <person name="Lundin D."/>
            <person name="Andersson A."/>
            <person name="Bertilsson S."/>
            <person name="Dopson M."/>
        </authorList>
    </citation>
    <scope>NUCLEOTIDE SEQUENCE</scope>
    <source>
        <strain evidence="2">MM415A00747</strain>
        <strain evidence="1">MM415B00927</strain>
    </source>
</reference>
<sequence>MKYLFIQDRETEKWSSCGLVHFDTRTEFISIRSNRTKKVRYQPNWIYPKPENVSAFVKAHKIIEAETEELAWQKLN</sequence>
<organism evidence="1">
    <name type="scientific">viral metagenome</name>
    <dbReference type="NCBI Taxonomy" id="1070528"/>
    <lineage>
        <taxon>unclassified sequences</taxon>
        <taxon>metagenomes</taxon>
        <taxon>organismal metagenomes</taxon>
    </lineage>
</organism>
<evidence type="ECO:0000313" key="2">
    <source>
        <dbReference type="EMBL" id="QJA80295.1"/>
    </source>
</evidence>
<dbReference type="EMBL" id="MT141444">
    <property type="protein sequence ID" value="QJA61522.1"/>
    <property type="molecule type" value="Genomic_DNA"/>
</dbReference>
<dbReference type="AlphaFoldDB" id="A0A6M3IY45"/>